<keyword evidence="1" id="KW-1133">Transmembrane helix</keyword>
<reference evidence="3" key="1">
    <citation type="submission" date="2016-10" db="EMBL/GenBank/DDBJ databases">
        <authorList>
            <person name="Varghese N."/>
            <person name="Submissions S."/>
        </authorList>
    </citation>
    <scope>NUCLEOTIDE SEQUENCE [LARGE SCALE GENOMIC DNA]</scope>
    <source>
        <strain evidence="3">DSM 23920</strain>
    </source>
</reference>
<feature type="transmembrane region" description="Helical" evidence="1">
    <location>
        <begin position="80"/>
        <end position="102"/>
    </location>
</feature>
<sequence length="170" mass="19050">MNFEFKVFRISNALALTLSGMSAVLSLFALSAAGMSLEIIVSVLAFGACFIHSILSMSLQRTWVIPDVPLKESTPGGIRIMGGIELIFAFFCIFIGFFILLMPNDLLKQAFDQLPEQQRTSNVLTPGYLKQLAGYTLFIGILYALNVILSLRLLKKVVRRQEQEFHKEQE</sequence>
<accession>A0A1H4CTV7</accession>
<evidence type="ECO:0000313" key="3">
    <source>
        <dbReference type="Proteomes" id="UP000199656"/>
    </source>
</evidence>
<evidence type="ECO:0000313" key="2">
    <source>
        <dbReference type="EMBL" id="SEA63816.1"/>
    </source>
</evidence>
<keyword evidence="1" id="KW-0812">Transmembrane</keyword>
<dbReference type="EMBL" id="FNRL01000011">
    <property type="protein sequence ID" value="SEA63816.1"/>
    <property type="molecule type" value="Genomic_DNA"/>
</dbReference>
<dbReference type="STRING" id="408074.SAMN05660909_02802"/>
<keyword evidence="3" id="KW-1185">Reference proteome</keyword>
<dbReference type="OrthoDB" id="670205at2"/>
<organism evidence="2 3">
    <name type="scientific">Chitinophaga terrae</name>
    <name type="common">ex Kim and Jung 2007</name>
    <dbReference type="NCBI Taxonomy" id="408074"/>
    <lineage>
        <taxon>Bacteria</taxon>
        <taxon>Pseudomonadati</taxon>
        <taxon>Bacteroidota</taxon>
        <taxon>Chitinophagia</taxon>
        <taxon>Chitinophagales</taxon>
        <taxon>Chitinophagaceae</taxon>
        <taxon>Chitinophaga</taxon>
    </lineage>
</organism>
<proteinExistence type="predicted"/>
<dbReference type="AlphaFoldDB" id="A0A1H4CTV7"/>
<dbReference type="RefSeq" id="WP_139170160.1">
    <property type="nucleotide sequence ID" value="NZ_BKAT01000017.1"/>
</dbReference>
<feature type="transmembrane region" description="Helical" evidence="1">
    <location>
        <begin position="12"/>
        <end position="33"/>
    </location>
</feature>
<dbReference type="Proteomes" id="UP000199656">
    <property type="component" value="Unassembled WGS sequence"/>
</dbReference>
<evidence type="ECO:0000256" key="1">
    <source>
        <dbReference type="SAM" id="Phobius"/>
    </source>
</evidence>
<protein>
    <submittedName>
        <fullName evidence="2">Uncharacterized protein</fullName>
    </submittedName>
</protein>
<gene>
    <name evidence="2" type="ORF">SAMN05660909_02802</name>
</gene>
<feature type="transmembrane region" description="Helical" evidence="1">
    <location>
        <begin position="39"/>
        <end position="59"/>
    </location>
</feature>
<feature type="transmembrane region" description="Helical" evidence="1">
    <location>
        <begin position="132"/>
        <end position="154"/>
    </location>
</feature>
<keyword evidence="1" id="KW-0472">Membrane</keyword>
<name>A0A1H4CTV7_9BACT</name>